<evidence type="ECO:0000313" key="2">
    <source>
        <dbReference type="Proteomes" id="UP000828016"/>
    </source>
</evidence>
<reference evidence="1" key="1">
    <citation type="submission" date="2021-11" db="EMBL/GenBank/DDBJ databases">
        <title>Complete genome sequence of Pseudomonas phage Eisa9.</title>
        <authorList>
            <person name="Korniienko N."/>
            <person name="Kharina A."/>
            <person name="Zrelovs N."/>
            <person name="Jindrichova B."/>
            <person name="Moravec T."/>
            <person name="Budzanivska I."/>
            <person name="Burketova L."/>
            <person name="Kalachova T."/>
        </authorList>
    </citation>
    <scope>NUCLEOTIDE SEQUENCE</scope>
</reference>
<dbReference type="Proteomes" id="UP000828016">
    <property type="component" value="Segment"/>
</dbReference>
<accession>A0AAE8YJB8</accession>
<name>A0AAE8YJB8_9CAUD</name>
<sequence length="99" mass="9909">MRDTTLLKPGTLSTSNRLRREVAYAISQVEVAKANGATGEGAQLSAFLQDAAAKTPGYTGPVLPGNQAIVNNGALIPATGTGTTVTLSVVGGVVNAVLS</sequence>
<keyword evidence="2" id="KW-1185">Reference proteome</keyword>
<proteinExistence type="predicted"/>
<dbReference type="EMBL" id="OL581612">
    <property type="protein sequence ID" value="UGL61149.1"/>
    <property type="molecule type" value="Genomic_DNA"/>
</dbReference>
<evidence type="ECO:0000313" key="1">
    <source>
        <dbReference type="EMBL" id="UGL61149.1"/>
    </source>
</evidence>
<protein>
    <submittedName>
        <fullName evidence="1">Uncharacterized protein</fullName>
    </submittedName>
</protein>
<organism evidence="1 2">
    <name type="scientific">Pseudomonas phage Eisa9</name>
    <dbReference type="NCBI Taxonomy" id="2900148"/>
    <lineage>
        <taxon>Viruses</taxon>
        <taxon>Duplodnaviria</taxon>
        <taxon>Heunggongvirae</taxon>
        <taxon>Uroviricota</taxon>
        <taxon>Caudoviricetes</taxon>
        <taxon>Autographivirales</taxon>
        <taxon>Autonotataviridae</taxon>
        <taxon>Pollyceevirus</taxon>
        <taxon>Pollyceevirus Eisa9</taxon>
    </lineage>
</organism>